<dbReference type="EMBL" id="CP042829">
    <property type="protein sequence ID" value="QFG02149.1"/>
    <property type="molecule type" value="Genomic_DNA"/>
</dbReference>
<evidence type="ECO:0000313" key="1">
    <source>
        <dbReference type="EMBL" id="QFG02149.1"/>
    </source>
</evidence>
<proteinExistence type="predicted"/>
<dbReference type="RefSeq" id="WP_158066085.1">
    <property type="nucleotide sequence ID" value="NZ_CP042829.1"/>
</dbReference>
<name>A0ABX6C2B7_9CHLR</name>
<protein>
    <recommendedName>
        <fullName evidence="3">DUF4911 domain-containing protein</fullName>
    </recommendedName>
</protein>
<gene>
    <name evidence="1" type="ORF">Tbon_02170</name>
</gene>
<sequence>MSAAPVTVPVEEVRLEGGAVLRCEPVRDEVGRLRLVLRLYPAPAAKRFGPLSITVAWLTARQARALVDALDNLLVEHMDG</sequence>
<dbReference type="Proteomes" id="UP000326331">
    <property type="component" value="Chromosome"/>
</dbReference>
<evidence type="ECO:0000313" key="2">
    <source>
        <dbReference type="Proteomes" id="UP000326331"/>
    </source>
</evidence>
<organism evidence="1 2">
    <name type="scientific">Tepidiforma bonchosmolovskayae</name>
    <dbReference type="NCBI Taxonomy" id="2601677"/>
    <lineage>
        <taxon>Bacteria</taxon>
        <taxon>Bacillati</taxon>
        <taxon>Chloroflexota</taxon>
        <taxon>Tepidiformia</taxon>
        <taxon>Tepidiformales</taxon>
        <taxon>Tepidiformaceae</taxon>
        <taxon>Tepidiforma</taxon>
    </lineage>
</organism>
<reference evidence="1 2" key="1">
    <citation type="submission" date="2019-10" db="EMBL/GenBank/DDBJ databases">
        <title>Thermopilla bonchosmolovskayae gen. nov., sp. nov., a moderately thermophilic Chloroflexi bacterium from a Chukotka hot spring (Arctic, Russia), representing a novel classis Thermopillaia, which include previously uncultivated lineage OLB14.</title>
        <authorList>
            <person name="Kochetkova T.V."/>
            <person name="Zayulina K.S."/>
            <person name="Zhigarkov V.S."/>
            <person name="Minaev N.V."/>
            <person name="Novikov A."/>
            <person name="Toshchakov S.V."/>
            <person name="Elcheninov A.G."/>
            <person name="Kublanov I.V."/>
        </authorList>
    </citation>
    <scope>NUCLEOTIDE SEQUENCE [LARGE SCALE GENOMIC DNA]</scope>
    <source>
        <strain evidence="1 2">3753O</strain>
    </source>
</reference>
<keyword evidence="2" id="KW-1185">Reference proteome</keyword>
<accession>A0ABX6C2B7</accession>
<evidence type="ECO:0008006" key="3">
    <source>
        <dbReference type="Google" id="ProtNLM"/>
    </source>
</evidence>